<organism evidence="3 4">
    <name type="scientific">Candidatus Marsarchaeota G2 archaeon ECH_B_SAG-M15</name>
    <dbReference type="NCBI Taxonomy" id="1978162"/>
    <lineage>
        <taxon>Archaea</taxon>
        <taxon>Candidatus Marsarchaeota</taxon>
        <taxon>Candidatus Marsarchaeota group 2</taxon>
    </lineage>
</organism>
<dbReference type="Proteomes" id="UP000240490">
    <property type="component" value="Unassembled WGS sequence"/>
</dbReference>
<dbReference type="Gene3D" id="3.60.20.10">
    <property type="entry name" value="Glutamine Phosphoribosylpyrophosphate, subunit 1, domain 1"/>
    <property type="match status" value="1"/>
</dbReference>
<dbReference type="Pfam" id="PF13230">
    <property type="entry name" value="GATase_4"/>
    <property type="match status" value="1"/>
</dbReference>
<dbReference type="SUPFAM" id="SSF56235">
    <property type="entry name" value="N-terminal nucleophile aminohydrolases (Ntn hydrolases)"/>
    <property type="match status" value="1"/>
</dbReference>
<gene>
    <name evidence="3" type="ORF">B9Q08_00835</name>
</gene>
<sequence length="249" mass="27742">MCRMFGVKGSGLLAVKLQEALIQAARRDAIDDNISHGDGWGGVWVSAFKLNYFRSGEPIFSSDDARGFFDPRVSQMAGLSHARKAAPNEPVRGAYDSHPFSAHLGDDLVFVTHNGWIDKRKLGLEGVDVSKINDTEAFCLLLEKLYSGGFTRTVENALSHVYEVGANIGALNLFFLRVTRGGDSEVYYYSDYSEKKDAYYRLYEWHQDEGGSAVMSSTVAYMAGLINIHSETLREDVRPAPKRKLTRLD</sequence>
<accession>A0A2R6B2P0</accession>
<protein>
    <recommendedName>
        <fullName evidence="2">Glutamine amidotransferase type-2 domain-containing protein</fullName>
    </recommendedName>
</protein>
<dbReference type="EMBL" id="NEXJ01000014">
    <property type="protein sequence ID" value="PSN92778.1"/>
    <property type="molecule type" value="Genomic_DNA"/>
</dbReference>
<comment type="caution">
    <text evidence="3">The sequence shown here is derived from an EMBL/GenBank/DDBJ whole genome shotgun (WGS) entry which is preliminary data.</text>
</comment>
<dbReference type="CDD" id="cd00352">
    <property type="entry name" value="Gn_AT_II"/>
    <property type="match status" value="1"/>
</dbReference>
<dbReference type="InterPro" id="IPR029055">
    <property type="entry name" value="Ntn_hydrolases_N"/>
</dbReference>
<dbReference type="InterPro" id="IPR026869">
    <property type="entry name" value="EgtC-like"/>
</dbReference>
<evidence type="ECO:0000313" key="3">
    <source>
        <dbReference type="EMBL" id="PSN92778.1"/>
    </source>
</evidence>
<dbReference type="PANTHER" id="PTHR42824:SF1">
    <property type="entry name" value="GLUTAMINE AMIDOTRANSFERASE YAFJ-RELATED"/>
    <property type="match status" value="1"/>
</dbReference>
<keyword evidence="1" id="KW-0315">Glutamine amidotransferase</keyword>
<evidence type="ECO:0000259" key="2">
    <source>
        <dbReference type="PROSITE" id="PS51278"/>
    </source>
</evidence>
<reference evidence="3 4" key="1">
    <citation type="submission" date="2017-04" db="EMBL/GenBank/DDBJ databases">
        <title>Novel microbial lineages endemic to geothermal iron-oxide mats fill important gaps in the evolutionary history of Archaea.</title>
        <authorList>
            <person name="Jay Z.J."/>
            <person name="Beam J.P."/>
            <person name="Dlakic M."/>
            <person name="Rusch D.B."/>
            <person name="Kozubal M.A."/>
            <person name="Inskeep W.P."/>
        </authorList>
    </citation>
    <scope>NUCLEOTIDE SEQUENCE [LARGE SCALE GENOMIC DNA]</scope>
    <source>
        <strain evidence="3">ECH_B_SAG-M15</strain>
    </source>
</reference>
<evidence type="ECO:0000256" key="1">
    <source>
        <dbReference type="ARBA" id="ARBA00022962"/>
    </source>
</evidence>
<feature type="domain" description="Glutamine amidotransferase type-2" evidence="2">
    <location>
        <begin position="2"/>
        <end position="249"/>
    </location>
</feature>
<evidence type="ECO:0000313" key="4">
    <source>
        <dbReference type="Proteomes" id="UP000240490"/>
    </source>
</evidence>
<proteinExistence type="predicted"/>
<dbReference type="AlphaFoldDB" id="A0A2R6B2P0"/>
<dbReference type="PANTHER" id="PTHR42824">
    <property type="entry name" value="GLUTAMINE AMIDOTRANSFERASE"/>
    <property type="match status" value="1"/>
</dbReference>
<dbReference type="InterPro" id="IPR017932">
    <property type="entry name" value="GATase_2_dom"/>
</dbReference>
<name>A0A2R6B2P0_9ARCH</name>
<dbReference type="PROSITE" id="PS51278">
    <property type="entry name" value="GATASE_TYPE_2"/>
    <property type="match status" value="1"/>
</dbReference>